<dbReference type="AlphaFoldDB" id="A0AAV2YZF0"/>
<reference evidence="2" key="2">
    <citation type="journal article" date="2023" name="Microbiol Resour">
        <title>Decontamination and Annotation of the Draft Genome Sequence of the Oomycete Lagenidium giganteum ARSEF 373.</title>
        <authorList>
            <person name="Morgan W.R."/>
            <person name="Tartar A."/>
        </authorList>
    </citation>
    <scope>NUCLEOTIDE SEQUENCE</scope>
    <source>
        <strain evidence="2">ARSEF 373</strain>
    </source>
</reference>
<dbReference type="Proteomes" id="UP001146120">
    <property type="component" value="Unassembled WGS sequence"/>
</dbReference>
<dbReference type="PANTHER" id="PTHR12771">
    <property type="entry name" value="ENGULFMENT AND CELL MOTILITY"/>
    <property type="match status" value="1"/>
</dbReference>
<dbReference type="Pfam" id="PF04727">
    <property type="entry name" value="ELMO_CED12"/>
    <property type="match status" value="1"/>
</dbReference>
<dbReference type="InterPro" id="IPR050868">
    <property type="entry name" value="ELMO_domain-containing"/>
</dbReference>
<name>A0AAV2YZF0_9STRA</name>
<gene>
    <name evidence="2" type="ORF">N0F65_012932</name>
</gene>
<accession>A0AAV2YZF0</accession>
<evidence type="ECO:0000259" key="1">
    <source>
        <dbReference type="PROSITE" id="PS51335"/>
    </source>
</evidence>
<keyword evidence="3" id="KW-1185">Reference proteome</keyword>
<dbReference type="PANTHER" id="PTHR12771:SF56">
    <property type="entry name" value="CED-12"/>
    <property type="match status" value="1"/>
</dbReference>
<protein>
    <recommendedName>
        <fullName evidence="1">ELMO domain-containing protein</fullName>
    </recommendedName>
</protein>
<sequence length="356" mass="41057">FESSSFRDWEDGARRRQFARCVPAAAGQRARWIRQNFARQWQWHHLQAAQEAAAAGRRPVEGLHVPLLVAVAAAHGRHQRLHRVVLLEACVPRAHQRLRRLRHERTGMMGEVHYIRQKAREFFDISVPEDEDMVRNLWTGLFPTLPYEHHVNARWRDVGFQNDDLTSDLRASGRLGLRMLLYFADHMNDAFKRMIHDNNFPVCVCGLNVVEMLLIHLNLKDPVPLVCPCCGTDNAEMETNHPVRTRPELKGFASLVQYTSSAGSSNQLLFAEWPIDVAFAQVFMHSMLVLDAVWKQKLYADPSTNLLHFREALYDTRVLIIDFFATRGDAMHPITVRDLAAWSQQHVQAFDRKRGV</sequence>
<evidence type="ECO:0000313" key="2">
    <source>
        <dbReference type="EMBL" id="DBA00401.1"/>
    </source>
</evidence>
<organism evidence="2 3">
    <name type="scientific">Lagenidium giganteum</name>
    <dbReference type="NCBI Taxonomy" id="4803"/>
    <lineage>
        <taxon>Eukaryota</taxon>
        <taxon>Sar</taxon>
        <taxon>Stramenopiles</taxon>
        <taxon>Oomycota</taxon>
        <taxon>Peronosporomycetes</taxon>
        <taxon>Pythiales</taxon>
        <taxon>Pythiaceae</taxon>
    </lineage>
</organism>
<dbReference type="EMBL" id="DAKRPA010000064">
    <property type="protein sequence ID" value="DBA00401.1"/>
    <property type="molecule type" value="Genomic_DNA"/>
</dbReference>
<evidence type="ECO:0000313" key="3">
    <source>
        <dbReference type="Proteomes" id="UP001146120"/>
    </source>
</evidence>
<dbReference type="InterPro" id="IPR006816">
    <property type="entry name" value="ELMO_dom"/>
</dbReference>
<feature type="domain" description="ELMO" evidence="1">
    <location>
        <begin position="129"/>
        <end position="324"/>
    </location>
</feature>
<feature type="non-terminal residue" evidence="2">
    <location>
        <position position="1"/>
    </location>
</feature>
<reference evidence="2" key="1">
    <citation type="submission" date="2022-11" db="EMBL/GenBank/DDBJ databases">
        <authorList>
            <person name="Morgan W.R."/>
            <person name="Tartar A."/>
        </authorList>
    </citation>
    <scope>NUCLEOTIDE SEQUENCE</scope>
    <source>
        <strain evidence="2">ARSEF 373</strain>
    </source>
</reference>
<comment type="caution">
    <text evidence="2">The sequence shown here is derived from an EMBL/GenBank/DDBJ whole genome shotgun (WGS) entry which is preliminary data.</text>
</comment>
<dbReference type="PROSITE" id="PS51335">
    <property type="entry name" value="ELMO"/>
    <property type="match status" value="1"/>
</dbReference>
<proteinExistence type="predicted"/>